<evidence type="ECO:0000313" key="1">
    <source>
        <dbReference type="EMBL" id="PKU44396.1"/>
    </source>
</evidence>
<reference evidence="2" key="1">
    <citation type="submission" date="2017-11" db="EMBL/GenBank/DDBJ databases">
        <authorList>
            <person name="Lima N.C."/>
            <person name="Parody-Merino A.M."/>
            <person name="Battley P.F."/>
            <person name="Fidler A.E."/>
            <person name="Prosdocimi F."/>
        </authorList>
    </citation>
    <scope>NUCLEOTIDE SEQUENCE [LARGE SCALE GENOMIC DNA]</scope>
</reference>
<proteinExistence type="predicted"/>
<dbReference type="Proteomes" id="UP000233556">
    <property type="component" value="Unassembled WGS sequence"/>
</dbReference>
<dbReference type="AlphaFoldDB" id="A0A2I0UEB0"/>
<protein>
    <recommendedName>
        <fullName evidence="3">Rna-directed dna polymerase from mobile element jockey-like</fullName>
    </recommendedName>
</protein>
<evidence type="ECO:0008006" key="3">
    <source>
        <dbReference type="Google" id="ProtNLM"/>
    </source>
</evidence>
<dbReference type="OrthoDB" id="410381at2759"/>
<accession>A0A2I0UEB0</accession>
<reference evidence="2" key="2">
    <citation type="submission" date="2017-12" db="EMBL/GenBank/DDBJ databases">
        <title>Genome sequence of the Bar-tailed Godwit (Limosa lapponica baueri).</title>
        <authorList>
            <person name="Lima N.C.B."/>
            <person name="Parody-Merino A.M."/>
            <person name="Battley P.F."/>
            <person name="Fidler A.E."/>
            <person name="Prosdocimi F."/>
        </authorList>
    </citation>
    <scope>NUCLEOTIDE SEQUENCE [LARGE SCALE GENOMIC DNA]</scope>
</reference>
<name>A0A2I0UEB0_LIMLA</name>
<sequence>MDSLEKWACAKLIKFNKSKCKVLHVGWGNPKHKYSLGGEWIEERELGVLVDEKLNRSQQYLLVDQKANHSIKRSMASGLRELILPLCSTLVRPHLEYCIQFWGPQHMKDMDLLEQVQRRATEMVKGLEHLSYKDRLRELGLFNLEKKWLWGDLIVAFQYLKGAYKKAGQVPAFAFCNLGGVVRDLAGEDGGKKVIEYLSLVHVPGSGLAPHLSQAELYALRLFIGIGGDTPTLSPLPVLPEEPISFHSNTPVTGVIPPCLCDANKIIALQLKCNETASGEVQIGHQEKVLHERVVGHWNSLPREVVMAPSLPEFEDQLDNALIHKV</sequence>
<gene>
    <name evidence="1" type="ORF">llap_5339</name>
</gene>
<evidence type="ECO:0000313" key="2">
    <source>
        <dbReference type="Proteomes" id="UP000233556"/>
    </source>
</evidence>
<dbReference type="PANTHER" id="PTHR33332">
    <property type="entry name" value="REVERSE TRANSCRIPTASE DOMAIN-CONTAINING PROTEIN"/>
    <property type="match status" value="1"/>
</dbReference>
<dbReference type="EMBL" id="KZ505831">
    <property type="protein sequence ID" value="PKU44396.1"/>
    <property type="molecule type" value="Genomic_DNA"/>
</dbReference>
<organism evidence="1 2">
    <name type="scientific">Limosa lapponica baueri</name>
    <dbReference type="NCBI Taxonomy" id="1758121"/>
    <lineage>
        <taxon>Eukaryota</taxon>
        <taxon>Metazoa</taxon>
        <taxon>Chordata</taxon>
        <taxon>Craniata</taxon>
        <taxon>Vertebrata</taxon>
        <taxon>Euteleostomi</taxon>
        <taxon>Archelosauria</taxon>
        <taxon>Archosauria</taxon>
        <taxon>Dinosauria</taxon>
        <taxon>Saurischia</taxon>
        <taxon>Theropoda</taxon>
        <taxon>Coelurosauria</taxon>
        <taxon>Aves</taxon>
        <taxon>Neognathae</taxon>
        <taxon>Neoaves</taxon>
        <taxon>Charadriiformes</taxon>
        <taxon>Scolopacidae</taxon>
        <taxon>Limosa</taxon>
    </lineage>
</organism>
<keyword evidence="2" id="KW-1185">Reference proteome</keyword>